<proteinExistence type="predicted"/>
<comment type="caution">
    <text evidence="1">The sequence shown here is derived from an EMBL/GenBank/DDBJ whole genome shotgun (WGS) entry which is preliminary data.</text>
</comment>
<dbReference type="RefSeq" id="WP_002797127.1">
    <property type="nucleotide sequence ID" value="NZ_HE973756.1"/>
</dbReference>
<organism evidence="1 2">
    <name type="scientific">Microcystis aeruginosa PCC 9809</name>
    <dbReference type="NCBI Taxonomy" id="1160285"/>
    <lineage>
        <taxon>Bacteria</taxon>
        <taxon>Bacillati</taxon>
        <taxon>Cyanobacteriota</taxon>
        <taxon>Cyanophyceae</taxon>
        <taxon>Oscillatoriophycideae</taxon>
        <taxon>Chroococcales</taxon>
        <taxon>Microcystaceae</taxon>
        <taxon>Microcystis</taxon>
    </lineage>
</organism>
<sequence length="48" mass="5427">MTKEIISSFGTEPDSHNDYLSFTPDQLKKPRLTFPIAALCETIDRVLS</sequence>
<evidence type="ECO:0000313" key="1">
    <source>
        <dbReference type="EMBL" id="CCI24882.1"/>
    </source>
</evidence>
<gene>
    <name evidence="1" type="ORF">MICAH_3260011</name>
</gene>
<evidence type="ECO:0000313" key="2">
    <source>
        <dbReference type="Proteomes" id="UP000004775"/>
    </source>
</evidence>
<dbReference type="Proteomes" id="UP000004775">
    <property type="component" value="Unassembled WGS sequence"/>
</dbReference>
<accession>I4HS58</accession>
<dbReference type="HOGENOM" id="CLU_3154872_0_0_3"/>
<dbReference type="EMBL" id="CAIO01000253">
    <property type="protein sequence ID" value="CCI24882.1"/>
    <property type="molecule type" value="Genomic_DNA"/>
</dbReference>
<name>I4HS58_MICAE</name>
<dbReference type="AlphaFoldDB" id="I4HS58"/>
<reference evidence="1 2" key="1">
    <citation type="submission" date="2012-04" db="EMBL/GenBank/DDBJ databases">
        <authorList>
            <person name="Genoscope - CEA"/>
        </authorList>
    </citation>
    <scope>NUCLEOTIDE SEQUENCE [LARGE SCALE GENOMIC DNA]</scope>
    <source>
        <strain evidence="1 2">9809</strain>
    </source>
</reference>
<protein>
    <submittedName>
        <fullName evidence="1">Uncharacterized protein</fullName>
    </submittedName>
</protein>